<reference evidence="2 3" key="2">
    <citation type="submission" date="2019-01" db="EMBL/GenBank/DDBJ databases">
        <title>A chromosome length genome reference of the Java medaka (oryzias javanicus).</title>
        <authorList>
            <person name="Herpin A."/>
            <person name="Takehana Y."/>
            <person name="Naruse K."/>
            <person name="Ansai S."/>
            <person name="Kawaguchi M."/>
        </authorList>
    </citation>
    <scope>NUCLEOTIDE SEQUENCE [LARGE SCALE GENOMIC DNA]</scope>
    <source>
        <strain evidence="2">RS831</strain>
        <tissue evidence="2">Whole body</tissue>
    </source>
</reference>
<evidence type="ECO:0000256" key="1">
    <source>
        <dbReference type="SAM" id="MobiDB-lite"/>
    </source>
</evidence>
<organism evidence="2 3">
    <name type="scientific">Oryzias javanicus</name>
    <name type="common">Javanese ricefish</name>
    <name type="synonym">Aplocheilus javanicus</name>
    <dbReference type="NCBI Taxonomy" id="123683"/>
    <lineage>
        <taxon>Eukaryota</taxon>
        <taxon>Metazoa</taxon>
        <taxon>Chordata</taxon>
        <taxon>Craniata</taxon>
        <taxon>Vertebrata</taxon>
        <taxon>Euteleostomi</taxon>
        <taxon>Actinopterygii</taxon>
        <taxon>Neopterygii</taxon>
        <taxon>Teleostei</taxon>
        <taxon>Neoteleostei</taxon>
        <taxon>Acanthomorphata</taxon>
        <taxon>Ovalentaria</taxon>
        <taxon>Atherinomorphae</taxon>
        <taxon>Beloniformes</taxon>
        <taxon>Adrianichthyidae</taxon>
        <taxon>Oryziinae</taxon>
        <taxon>Oryzias</taxon>
    </lineage>
</organism>
<feature type="compositionally biased region" description="Basic and acidic residues" evidence="1">
    <location>
        <begin position="197"/>
        <end position="213"/>
    </location>
</feature>
<accession>A0A3S2NX18</accession>
<evidence type="ECO:0000313" key="2">
    <source>
        <dbReference type="EMBL" id="RVE61333.1"/>
    </source>
</evidence>
<feature type="region of interest" description="Disordered" evidence="1">
    <location>
        <begin position="171"/>
        <end position="213"/>
    </location>
</feature>
<name>A0A3S2NX18_ORYJA</name>
<dbReference type="PANTHER" id="PTHR33198:SF20">
    <property type="entry name" value="RETROTRANSPOSON GAG DOMAIN-CONTAINING PROTEIN"/>
    <property type="match status" value="1"/>
</dbReference>
<proteinExistence type="predicted"/>
<dbReference type="AlphaFoldDB" id="A0A3S2NX18"/>
<dbReference type="PANTHER" id="PTHR33198">
    <property type="entry name" value="ANK_REP_REGION DOMAIN-CONTAINING PROTEIN-RELATED"/>
    <property type="match status" value="1"/>
</dbReference>
<keyword evidence="3" id="KW-1185">Reference proteome</keyword>
<reference evidence="2 3" key="1">
    <citation type="submission" date="2018-11" db="EMBL/GenBank/DDBJ databases">
        <authorList>
            <person name="Lopez-Roques C."/>
            <person name="Donnadieu C."/>
            <person name="Bouchez O."/>
            <person name="Klopp C."/>
            <person name="Cabau C."/>
            <person name="Zahm M."/>
        </authorList>
    </citation>
    <scope>NUCLEOTIDE SEQUENCE [LARGE SCALE GENOMIC DNA]</scope>
    <source>
        <strain evidence="2">RS831</strain>
        <tissue evidence="2">Whole body</tissue>
    </source>
</reference>
<dbReference type="EMBL" id="CM012453">
    <property type="protein sequence ID" value="RVE61333.1"/>
    <property type="molecule type" value="Genomic_DNA"/>
</dbReference>
<dbReference type="OrthoDB" id="775972at2759"/>
<gene>
    <name evidence="2" type="ORF">OJAV_G00169770</name>
</gene>
<dbReference type="Proteomes" id="UP000283210">
    <property type="component" value="Chromosome 17"/>
</dbReference>
<protein>
    <recommendedName>
        <fullName evidence="4">Retrotransposon gag domain-containing protein</fullName>
    </recommendedName>
</protein>
<evidence type="ECO:0008006" key="4">
    <source>
        <dbReference type="Google" id="ProtNLM"/>
    </source>
</evidence>
<evidence type="ECO:0000313" key="3">
    <source>
        <dbReference type="Proteomes" id="UP000283210"/>
    </source>
</evidence>
<sequence length="213" mass="23415">MESVKPPEAAIGLDAKPDARKIALLLTVAGPQAVDVFNTFVFVDAGDRDKFDAVLLKFDEHCSPKKNETYERYVFRSRLQQLTESFDAFVTDLKLKARTCNFGVLQDSMIRDQVVFGVKDRKVRERLLRETDLTLADAVKICQAGELALQHAKTFSDGPGDATPDGAAVAVVSKRRDKRRAAGGDSRLTQTRSSVKAAERQGACEDRGGDIPL</sequence>